<dbReference type="GO" id="GO:0016020">
    <property type="term" value="C:membrane"/>
    <property type="evidence" value="ECO:0007669"/>
    <property type="project" value="TreeGrafter"/>
</dbReference>
<keyword evidence="18" id="KW-1185">Reference proteome</keyword>
<dbReference type="EMBL" id="FOWW01000008">
    <property type="protein sequence ID" value="SFQ50584.1"/>
    <property type="molecule type" value="Genomic_DNA"/>
</dbReference>
<dbReference type="InterPro" id="IPR027268">
    <property type="entry name" value="Peptidase_M4/M1_CTD_sf"/>
</dbReference>
<evidence type="ECO:0000259" key="15">
    <source>
        <dbReference type="Pfam" id="PF11838"/>
    </source>
</evidence>
<evidence type="ECO:0000259" key="16">
    <source>
        <dbReference type="Pfam" id="PF17900"/>
    </source>
</evidence>
<proteinExistence type="inferred from homology"/>
<keyword evidence="7" id="KW-0645">Protease</keyword>
<comment type="cofactor">
    <cofactor evidence="2">
        <name>Zn(2+)</name>
        <dbReference type="ChEBI" id="CHEBI:29105"/>
    </cofactor>
</comment>
<dbReference type="RefSeq" id="WP_166677799.1">
    <property type="nucleotide sequence ID" value="NZ_FOWW01000008.1"/>
</dbReference>
<evidence type="ECO:0000313" key="18">
    <source>
        <dbReference type="Proteomes" id="UP000198727"/>
    </source>
</evidence>
<dbReference type="InterPro" id="IPR045357">
    <property type="entry name" value="Aminopeptidase_N-like_N"/>
</dbReference>
<dbReference type="GO" id="GO:0042277">
    <property type="term" value="F:peptide binding"/>
    <property type="evidence" value="ECO:0007669"/>
    <property type="project" value="TreeGrafter"/>
</dbReference>
<dbReference type="Gene3D" id="1.10.390.10">
    <property type="entry name" value="Neutral Protease Domain 2"/>
    <property type="match status" value="1"/>
</dbReference>
<dbReference type="SUPFAM" id="SSF63737">
    <property type="entry name" value="Leukotriene A4 hydrolase N-terminal domain"/>
    <property type="match status" value="1"/>
</dbReference>
<dbReference type="Gene3D" id="2.60.40.1730">
    <property type="entry name" value="tricorn interacting facor f3 domain"/>
    <property type="match status" value="1"/>
</dbReference>
<dbReference type="GO" id="GO:0005737">
    <property type="term" value="C:cytoplasm"/>
    <property type="evidence" value="ECO:0007669"/>
    <property type="project" value="TreeGrafter"/>
</dbReference>
<dbReference type="PRINTS" id="PR00756">
    <property type="entry name" value="ALADIPTASE"/>
</dbReference>
<evidence type="ECO:0000256" key="9">
    <source>
        <dbReference type="ARBA" id="ARBA00022801"/>
    </source>
</evidence>
<reference evidence="18" key="1">
    <citation type="submission" date="2016-10" db="EMBL/GenBank/DDBJ databases">
        <authorList>
            <person name="Varghese N."/>
            <person name="Submissions S."/>
        </authorList>
    </citation>
    <scope>NUCLEOTIDE SEQUENCE [LARGE SCALE GENOMIC DNA]</scope>
    <source>
        <strain evidence="18">CGMCC 4.5579</strain>
    </source>
</reference>
<evidence type="ECO:0000256" key="8">
    <source>
        <dbReference type="ARBA" id="ARBA00022723"/>
    </source>
</evidence>
<sequence length="845" mass="92985">MSGGPTDRAALTRAEAAERATVVRDPSYHVELDLRADAATFTSHTTIRFAARSGASTFLDLTAAAVEKATLNGRPLPTTGRHRLPLPDLRSRNELVVRARCSYSRTGLGLSRFRDPADGATYVFSQCQPFAAHRIYPCFDQPDLKARIAVTVLAPPDWVVVGNGPAHRFGTGWRLAPTPPIPTYTSAVVAGPLHQVHERHGDVPLGLSCRRSIAGLLDAGEVFRLTRWGLDFYRELFGRPYPFPTYHQVFVPEFPMGGMENVGCVLLGERYLFRSTPTEPQRIDRAAVLLHEMAHMWFGNLTTMRWWDDLWLNEAVATHAATLGLAAHPEFGERAWVDFAHRYKARAYAEDQGRTAHPVLARVGSTAGLLTRFDDITYAKGAALLKQLAHWVGPTAFADGVRRLLREHAFGTVDRADFLRALADASGRDLDQWADEWLDTTGAPTLRTDATIGPDGRYTEVVVHQLPAHPGARPRRQRIALGHYTATAGALNRTWRREVDLRGPRTPVPELVGRPAGLLLPNDDDLGYARLAFDAYSLTMLTERLGELPSALARTLCWTALWELTRDAELATGDWVRLVARHAVPEPDIGLRRELLDHARHAIEQYSAPDREAELRVALAAAARTALDRADPGGTEQRGWVRYLVAVEDDPAFAHGLFTGTITVDGLAVDPDLRWHLVIRLATLGAVDQVAIAAQRRRDPGDLGRRKAWLAWASLPDPAVKAAAFAAAVEGVADGTELSLAVRDAILTGFWRPGQYAVLAEYAEHTWVDAVARLWAEHRPEEELLTLTTALYPACRPTAAILAAAGRLLAGDLPPAGRHIVREGADETRRALRAQAADHRAREGR</sequence>
<dbReference type="Pfam" id="PF01433">
    <property type="entry name" value="Peptidase_M1"/>
    <property type="match status" value="1"/>
</dbReference>
<dbReference type="AlphaFoldDB" id="A0A1I5Z253"/>
<dbReference type="Pfam" id="PF17900">
    <property type="entry name" value="Peptidase_M1_N"/>
    <property type="match status" value="1"/>
</dbReference>
<dbReference type="GO" id="GO:0006508">
    <property type="term" value="P:proteolysis"/>
    <property type="evidence" value="ECO:0007669"/>
    <property type="project" value="UniProtKB-KW"/>
</dbReference>
<dbReference type="InterPro" id="IPR014782">
    <property type="entry name" value="Peptidase_M1_dom"/>
</dbReference>
<keyword evidence="11" id="KW-0482">Metalloprotease</keyword>
<evidence type="ECO:0000256" key="7">
    <source>
        <dbReference type="ARBA" id="ARBA00022670"/>
    </source>
</evidence>
<evidence type="ECO:0000256" key="2">
    <source>
        <dbReference type="ARBA" id="ARBA00001947"/>
    </source>
</evidence>
<evidence type="ECO:0000256" key="3">
    <source>
        <dbReference type="ARBA" id="ARBA00010136"/>
    </source>
</evidence>
<organism evidence="17 18">
    <name type="scientific">Amycolatopsis arida</name>
    <dbReference type="NCBI Taxonomy" id="587909"/>
    <lineage>
        <taxon>Bacteria</taxon>
        <taxon>Bacillati</taxon>
        <taxon>Actinomycetota</taxon>
        <taxon>Actinomycetes</taxon>
        <taxon>Pseudonocardiales</taxon>
        <taxon>Pseudonocardiaceae</taxon>
        <taxon>Amycolatopsis</taxon>
    </lineage>
</organism>
<evidence type="ECO:0000256" key="10">
    <source>
        <dbReference type="ARBA" id="ARBA00022833"/>
    </source>
</evidence>
<dbReference type="InterPro" id="IPR024571">
    <property type="entry name" value="ERAP1-like_C_dom"/>
</dbReference>
<evidence type="ECO:0000256" key="4">
    <source>
        <dbReference type="ARBA" id="ARBA00012564"/>
    </source>
</evidence>
<evidence type="ECO:0000313" key="17">
    <source>
        <dbReference type="EMBL" id="SFQ50584.1"/>
    </source>
</evidence>
<keyword evidence="10" id="KW-0862">Zinc</keyword>
<dbReference type="Proteomes" id="UP000198727">
    <property type="component" value="Unassembled WGS sequence"/>
</dbReference>
<feature type="domain" description="ERAP1-like C-terminal" evidence="15">
    <location>
        <begin position="519"/>
        <end position="830"/>
    </location>
</feature>
<evidence type="ECO:0000256" key="6">
    <source>
        <dbReference type="ARBA" id="ARBA00022438"/>
    </source>
</evidence>
<dbReference type="GO" id="GO:0005615">
    <property type="term" value="C:extracellular space"/>
    <property type="evidence" value="ECO:0007669"/>
    <property type="project" value="TreeGrafter"/>
</dbReference>
<evidence type="ECO:0000256" key="1">
    <source>
        <dbReference type="ARBA" id="ARBA00000098"/>
    </source>
</evidence>
<keyword evidence="9" id="KW-0378">Hydrolase</keyword>
<evidence type="ECO:0000256" key="13">
    <source>
        <dbReference type="ARBA" id="ARBA00031533"/>
    </source>
</evidence>
<dbReference type="GO" id="GO:0070006">
    <property type="term" value="F:metalloaminopeptidase activity"/>
    <property type="evidence" value="ECO:0007669"/>
    <property type="project" value="TreeGrafter"/>
</dbReference>
<dbReference type="CDD" id="cd09602">
    <property type="entry name" value="M1_APN"/>
    <property type="match status" value="1"/>
</dbReference>
<dbReference type="PANTHER" id="PTHR11533:SF174">
    <property type="entry name" value="PUROMYCIN-SENSITIVE AMINOPEPTIDASE-RELATED"/>
    <property type="match status" value="1"/>
</dbReference>
<evidence type="ECO:0000256" key="11">
    <source>
        <dbReference type="ARBA" id="ARBA00023049"/>
    </source>
</evidence>
<evidence type="ECO:0000259" key="14">
    <source>
        <dbReference type="Pfam" id="PF01433"/>
    </source>
</evidence>
<dbReference type="EC" id="3.4.11.2" evidence="4"/>
<comment type="catalytic activity">
    <reaction evidence="1">
        <text>Release of an N-terminal amino acid, Xaa-|-Yaa- from a peptide, amide or arylamide. Xaa is preferably Ala, but may be most amino acids including Pro (slow action). When a terminal hydrophobic residue is followed by a prolyl residue, the two may be released as an intact Xaa-Pro dipeptide.</text>
        <dbReference type="EC" id="3.4.11.2"/>
    </reaction>
</comment>
<protein>
    <recommendedName>
        <fullName evidence="5">Aminopeptidase N</fullName>
        <ecNumber evidence="4">3.4.11.2</ecNumber>
    </recommendedName>
    <alternativeName>
        <fullName evidence="12">Alanine aminopeptidase</fullName>
    </alternativeName>
    <alternativeName>
        <fullName evidence="13">Lysyl aminopeptidase</fullName>
    </alternativeName>
</protein>
<keyword evidence="8" id="KW-0479">Metal-binding</keyword>
<dbReference type="InterPro" id="IPR050344">
    <property type="entry name" value="Peptidase_M1_aminopeptidases"/>
</dbReference>
<evidence type="ECO:0000256" key="12">
    <source>
        <dbReference type="ARBA" id="ARBA00029811"/>
    </source>
</evidence>
<dbReference type="InterPro" id="IPR001930">
    <property type="entry name" value="Peptidase_M1"/>
</dbReference>
<dbReference type="STRING" id="587909.SAMN05421810_108149"/>
<accession>A0A1I5Z253</accession>
<evidence type="ECO:0000256" key="5">
    <source>
        <dbReference type="ARBA" id="ARBA00015611"/>
    </source>
</evidence>
<dbReference type="NCBIfam" id="TIGR02412">
    <property type="entry name" value="pepN_strep_liv"/>
    <property type="match status" value="1"/>
</dbReference>
<comment type="similarity">
    <text evidence="3">Belongs to the peptidase M1 family.</text>
</comment>
<dbReference type="GO" id="GO:0008270">
    <property type="term" value="F:zinc ion binding"/>
    <property type="evidence" value="ECO:0007669"/>
    <property type="project" value="InterPro"/>
</dbReference>
<dbReference type="Pfam" id="PF11838">
    <property type="entry name" value="ERAP1_C"/>
    <property type="match status" value="1"/>
</dbReference>
<dbReference type="InterPro" id="IPR012778">
    <property type="entry name" value="Pept_M1_aminopeptidase"/>
</dbReference>
<feature type="domain" description="Peptidase M1 membrane alanine aminopeptidase" evidence="14">
    <location>
        <begin position="230"/>
        <end position="437"/>
    </location>
</feature>
<dbReference type="PANTHER" id="PTHR11533">
    <property type="entry name" value="PROTEASE M1 ZINC METALLOPROTEASE"/>
    <property type="match status" value="1"/>
</dbReference>
<dbReference type="SUPFAM" id="SSF55486">
    <property type="entry name" value="Metalloproteases ('zincins'), catalytic domain"/>
    <property type="match status" value="1"/>
</dbReference>
<dbReference type="InterPro" id="IPR042097">
    <property type="entry name" value="Aminopeptidase_N-like_N_sf"/>
</dbReference>
<gene>
    <name evidence="17" type="ORF">SAMN05421810_108149</name>
</gene>
<dbReference type="GO" id="GO:0016285">
    <property type="term" value="F:alanyl aminopeptidase activity"/>
    <property type="evidence" value="ECO:0007669"/>
    <property type="project" value="UniProtKB-EC"/>
</dbReference>
<feature type="domain" description="Aminopeptidase N-like N-terminal" evidence="16">
    <location>
        <begin position="104"/>
        <end position="184"/>
    </location>
</feature>
<keyword evidence="6 17" id="KW-0031">Aminopeptidase</keyword>
<dbReference type="GO" id="GO:0043171">
    <property type="term" value="P:peptide catabolic process"/>
    <property type="evidence" value="ECO:0007669"/>
    <property type="project" value="TreeGrafter"/>
</dbReference>
<name>A0A1I5Z253_9PSEU</name>